<dbReference type="InterPro" id="IPR033338">
    <property type="entry name" value="Spc105/Spc7"/>
</dbReference>
<proteinExistence type="predicted"/>
<dbReference type="InterPro" id="IPR040850">
    <property type="entry name" value="Knl1_RWD_C"/>
</dbReference>
<dbReference type="PANTHER" id="PTHR28260">
    <property type="entry name" value="SPINDLE POLE BODY COMPONENT SPC105"/>
    <property type="match status" value="1"/>
</dbReference>
<dbReference type="Pfam" id="PF08317">
    <property type="entry name" value="Spc7"/>
    <property type="match status" value="1"/>
</dbReference>
<dbReference type="SMART" id="SM00787">
    <property type="entry name" value="Spc7"/>
    <property type="match status" value="1"/>
</dbReference>
<feature type="compositionally biased region" description="Low complexity" evidence="2">
    <location>
        <begin position="475"/>
        <end position="528"/>
    </location>
</feature>
<reference evidence="4 5" key="1">
    <citation type="journal article" date="2019" name="Nat. Ecol. Evol.">
        <title>Megaphylogeny resolves global patterns of mushroom evolution.</title>
        <authorList>
            <person name="Varga T."/>
            <person name="Krizsan K."/>
            <person name="Foldi C."/>
            <person name="Dima B."/>
            <person name="Sanchez-Garcia M."/>
            <person name="Sanchez-Ramirez S."/>
            <person name="Szollosi G.J."/>
            <person name="Szarkandi J.G."/>
            <person name="Papp V."/>
            <person name="Albert L."/>
            <person name="Andreopoulos W."/>
            <person name="Angelini C."/>
            <person name="Antonin V."/>
            <person name="Barry K.W."/>
            <person name="Bougher N.L."/>
            <person name="Buchanan P."/>
            <person name="Buyck B."/>
            <person name="Bense V."/>
            <person name="Catcheside P."/>
            <person name="Chovatia M."/>
            <person name="Cooper J."/>
            <person name="Damon W."/>
            <person name="Desjardin D."/>
            <person name="Finy P."/>
            <person name="Geml J."/>
            <person name="Haridas S."/>
            <person name="Hughes K."/>
            <person name="Justo A."/>
            <person name="Karasinski D."/>
            <person name="Kautmanova I."/>
            <person name="Kiss B."/>
            <person name="Kocsube S."/>
            <person name="Kotiranta H."/>
            <person name="LaButti K.M."/>
            <person name="Lechner B.E."/>
            <person name="Liimatainen K."/>
            <person name="Lipzen A."/>
            <person name="Lukacs Z."/>
            <person name="Mihaltcheva S."/>
            <person name="Morgado L.N."/>
            <person name="Niskanen T."/>
            <person name="Noordeloos M.E."/>
            <person name="Ohm R.A."/>
            <person name="Ortiz-Santana B."/>
            <person name="Ovrebo C."/>
            <person name="Racz N."/>
            <person name="Riley R."/>
            <person name="Savchenko A."/>
            <person name="Shiryaev A."/>
            <person name="Soop K."/>
            <person name="Spirin V."/>
            <person name="Szebenyi C."/>
            <person name="Tomsovsky M."/>
            <person name="Tulloss R.E."/>
            <person name="Uehling J."/>
            <person name="Grigoriev I.V."/>
            <person name="Vagvolgyi C."/>
            <person name="Papp T."/>
            <person name="Martin F.M."/>
            <person name="Miettinen O."/>
            <person name="Hibbett D.S."/>
            <person name="Nagy L.G."/>
        </authorList>
    </citation>
    <scope>NUCLEOTIDE SEQUENCE [LARGE SCALE GENOMIC DNA]</scope>
    <source>
        <strain evidence="4 5">CBS 166.37</strain>
    </source>
</reference>
<sequence>MAVSKDSPNRRRSIAVTNQNKSIVVPKGRRRAHSIMPGDRLSPLAKARRSLAPRKSILKTSLPLLNDDTQPGSSQPQRSSQGSANDEPTAQSMDMTASRKSFGRRVSFAEHAQVRLFEKASDTNHTNSTGSPQSSPMPSSDDNPPPSQQQVVNNENDYPAASFSRSRRRSSIRQSLANSEGEDMDLTTVGPSAFLIGDSAIADEEFDYDEYDDDMDVTEVIHGDLIRKRSLSLGVRQPLSQIHASAIEDESMSMSEDNDRTQSSIGDESQVASDADEHSRAMEFTIPLNQSLRPPAHQDEAWLALRQATHSGDTPIEHEPCSDDDGHVQNSEGGMDLNDAMQRLIRARNSLPLSQPSQEANFSGDEVIHAAQNTEPNDDSITSTEDSFDDDIDDGNRTMNVSKVLGRVSLGGAARMSMGYQDSTMDESEIYGAIVPPVQSAPHQPLAQPVPEPAIPEPSKSSVKFSVFQPPPPKAVSSSSAAPQPRQQPTIPTPFSFTPKAPSSPSKNKPTSQQSSPSKFKPKPTFSAAFAPPTRSPKKVASIEARSSPGKRPRPNDGSDVENMDMDKPSPAKRQAMAGKLPGSSTAPSTEAPVANSPKPKPLSPSKKAPFQNTTATSAVRRPSGYFARRKSLAVGLTSAPLSDDNTMTSAAAPVRPSLKKHTGLGLGRVSMGSAPTDAWTRFDKNAGSGMEGKGKGKVADKEEEAAHCVRESARQAIAAPSPTRGSPAPASPRVNSPTPIRNPAPLPKPLSSSLPAHTSIDVSTIMTHGDMEGDGQEEDMEIFDATEQWRENVREEDFIEDDTPVISIDQFFSLTGIKFMDELTAPRRSMHQPSHQPRSAEEIPLSEYVTAMSIDVPQLVLYSRVSKDLQAWMKKSKTVFAQAEEEATKVTPELFVEYARADEEGQAELLHQLNLIRTNTRGLARSDWYDWKLQWVEGLRMTADKAFNDLQIDAKALEVLRATADELVPSLEKQYEEIMAELEKEKAEVAEIEACDQDYLNELKASIAEQNIEVEALKAEVAESNSQLSWLQERLEEIDGQKKEATNAIANAQRVLQMQENSTRSEVFKLKDELEALEDLHMFRATKVTSVMFEYIYASQFRVSIPCRNFLPILTKVDITLIDKTKSKYKDDSPRLSDYLLNSAKQMITDEDDMSVRQVVHRLGDYWLSCAQLRSQLKLLNIKYPVEIEIVHPSRDNLVSGFKAKAMVMFPAVKAKAYVSFIFSPETFSQWPESIGSLDCDVEVAYGPIDRSVITNAVIERLSQATPSESYACLLDACIEAQDVYYK</sequence>
<dbReference type="Pfam" id="PF18210">
    <property type="entry name" value="Knl1_RWD_C"/>
    <property type="match status" value="1"/>
</dbReference>
<evidence type="ECO:0000313" key="4">
    <source>
        <dbReference type="EMBL" id="TFK41287.1"/>
    </source>
</evidence>
<feature type="region of interest" description="Disordered" evidence="2">
    <location>
        <begin position="439"/>
        <end position="627"/>
    </location>
</feature>
<dbReference type="PANTHER" id="PTHR28260:SF1">
    <property type="entry name" value="SPINDLE POLE BODY COMPONENT SPC105"/>
    <property type="match status" value="1"/>
</dbReference>
<dbReference type="OrthoDB" id="5592879at2759"/>
<feature type="compositionally biased region" description="Polar residues" evidence="2">
    <location>
        <begin position="261"/>
        <end position="272"/>
    </location>
</feature>
<feature type="region of interest" description="Disordered" evidence="2">
    <location>
        <begin position="1"/>
        <end position="102"/>
    </location>
</feature>
<feature type="region of interest" description="Disordered" evidence="2">
    <location>
        <begin position="246"/>
        <end position="273"/>
    </location>
</feature>
<dbReference type="GO" id="GO:0000776">
    <property type="term" value="C:kinetochore"/>
    <property type="evidence" value="ECO:0007669"/>
    <property type="project" value="TreeGrafter"/>
</dbReference>
<feature type="compositionally biased region" description="Basic and acidic residues" evidence="2">
    <location>
        <begin position="315"/>
        <end position="327"/>
    </location>
</feature>
<keyword evidence="5" id="KW-1185">Reference proteome</keyword>
<dbReference type="GO" id="GO:1990758">
    <property type="term" value="P:mitotic sister chromatid biorientation"/>
    <property type="evidence" value="ECO:0007669"/>
    <property type="project" value="TreeGrafter"/>
</dbReference>
<feature type="coiled-coil region" evidence="1">
    <location>
        <begin position="969"/>
        <end position="1081"/>
    </location>
</feature>
<organism evidence="4 5">
    <name type="scientific">Crucibulum laeve</name>
    <dbReference type="NCBI Taxonomy" id="68775"/>
    <lineage>
        <taxon>Eukaryota</taxon>
        <taxon>Fungi</taxon>
        <taxon>Dikarya</taxon>
        <taxon>Basidiomycota</taxon>
        <taxon>Agaricomycotina</taxon>
        <taxon>Agaricomycetes</taxon>
        <taxon>Agaricomycetidae</taxon>
        <taxon>Agaricales</taxon>
        <taxon>Agaricineae</taxon>
        <taxon>Nidulariaceae</taxon>
        <taxon>Crucibulum</taxon>
    </lineage>
</organism>
<feature type="region of interest" description="Disordered" evidence="2">
    <location>
        <begin position="683"/>
        <end position="757"/>
    </location>
</feature>
<feature type="region of interest" description="Disordered" evidence="2">
    <location>
        <begin position="118"/>
        <end position="188"/>
    </location>
</feature>
<feature type="domain" description="Spc7 kinetochore protein" evidence="3">
    <location>
        <begin position="794"/>
        <end position="1107"/>
    </location>
</feature>
<protein>
    <submittedName>
        <fullName evidence="4">Spc7 kinetochore protein-domain-containing protein</fullName>
    </submittedName>
</protein>
<feature type="compositionally biased region" description="Polar residues" evidence="2">
    <location>
        <begin position="84"/>
        <end position="99"/>
    </location>
</feature>
<name>A0A5C3M8U8_9AGAR</name>
<evidence type="ECO:0000313" key="5">
    <source>
        <dbReference type="Proteomes" id="UP000308652"/>
    </source>
</evidence>
<accession>A0A5C3M8U8</accession>
<keyword evidence="1" id="KW-0175">Coiled coil</keyword>
<dbReference type="EMBL" id="ML213595">
    <property type="protein sequence ID" value="TFK41287.1"/>
    <property type="molecule type" value="Genomic_DNA"/>
</dbReference>
<gene>
    <name evidence="4" type="ORF">BDQ12DRAFT_733593</name>
</gene>
<dbReference type="Proteomes" id="UP000308652">
    <property type="component" value="Unassembled WGS sequence"/>
</dbReference>
<feature type="compositionally biased region" description="Low complexity" evidence="2">
    <location>
        <begin position="70"/>
        <end position="83"/>
    </location>
</feature>
<feature type="compositionally biased region" description="Low complexity" evidence="2">
    <location>
        <begin position="131"/>
        <end position="142"/>
    </location>
</feature>
<evidence type="ECO:0000256" key="2">
    <source>
        <dbReference type="SAM" id="MobiDB-lite"/>
    </source>
</evidence>
<dbReference type="GO" id="GO:0034501">
    <property type="term" value="P:protein localization to kinetochore"/>
    <property type="evidence" value="ECO:0007669"/>
    <property type="project" value="TreeGrafter"/>
</dbReference>
<evidence type="ECO:0000256" key="1">
    <source>
        <dbReference type="SAM" id="Coils"/>
    </source>
</evidence>
<feature type="region of interest" description="Disordered" evidence="2">
    <location>
        <begin position="312"/>
        <end position="335"/>
    </location>
</feature>
<dbReference type="InterPro" id="IPR013253">
    <property type="entry name" value="Spc7_domain"/>
</dbReference>
<dbReference type="STRING" id="68775.A0A5C3M8U8"/>
<feature type="compositionally biased region" description="Basic and acidic residues" evidence="2">
    <location>
        <begin position="693"/>
        <end position="714"/>
    </location>
</feature>
<dbReference type="GO" id="GO:0007094">
    <property type="term" value="P:mitotic spindle assembly checkpoint signaling"/>
    <property type="evidence" value="ECO:0007669"/>
    <property type="project" value="TreeGrafter"/>
</dbReference>
<evidence type="ECO:0000259" key="3">
    <source>
        <dbReference type="SMART" id="SM00787"/>
    </source>
</evidence>
<feature type="region of interest" description="Disordered" evidence="2">
    <location>
        <begin position="372"/>
        <end position="398"/>
    </location>
</feature>